<sequence>MHDKTGKPIMEWDGIFICCNKVFLCESKHKMTEEKITMLVKRLMEFSNKLEVTKDFEFKKLLGMERIGVACATFFPRELSVNELGLVVAYPGGGRYCVEVPSKIYGCHKWCNYLLFVL</sequence>
<comment type="caution">
    <text evidence="1">The sequence shown here is derived from an EMBL/GenBank/DDBJ whole genome shotgun (WGS) entry which is preliminary data.</text>
</comment>
<reference evidence="1 2" key="1">
    <citation type="submission" date="2014-02" db="EMBL/GenBank/DDBJ databases">
        <title>Single nucleus genome sequencing reveals high similarity among nuclei of an endomycorrhizal fungus.</title>
        <authorList>
            <person name="Lin K."/>
            <person name="Geurts R."/>
            <person name="Zhang Z."/>
            <person name="Limpens E."/>
            <person name="Saunders D.G."/>
            <person name="Mu D."/>
            <person name="Pang E."/>
            <person name="Cao H."/>
            <person name="Cha H."/>
            <person name="Lin T."/>
            <person name="Zhou Q."/>
            <person name="Shang Y."/>
            <person name="Li Y."/>
            <person name="Ivanov S."/>
            <person name="Sharma T."/>
            <person name="Velzen R.V."/>
            <person name="Ruijter N.D."/>
            <person name="Aanen D.K."/>
            <person name="Win J."/>
            <person name="Kamoun S."/>
            <person name="Bisseling T."/>
            <person name="Huang S."/>
        </authorList>
    </citation>
    <scope>NUCLEOTIDE SEQUENCE [LARGE SCALE GENOMIC DNA]</scope>
    <source>
        <strain evidence="2">DAOM197198w</strain>
    </source>
</reference>
<accession>A0A015K376</accession>
<gene>
    <name evidence="1" type="ORF">RirG_167060</name>
</gene>
<dbReference type="OrthoDB" id="2417211at2759"/>
<name>A0A015K376_RHIIW</name>
<protein>
    <submittedName>
        <fullName evidence="1">Uncharacterized protein</fullName>
    </submittedName>
</protein>
<keyword evidence="2" id="KW-1185">Reference proteome</keyword>
<organism evidence="1 2">
    <name type="scientific">Rhizophagus irregularis (strain DAOM 197198w)</name>
    <name type="common">Glomus intraradices</name>
    <dbReference type="NCBI Taxonomy" id="1432141"/>
    <lineage>
        <taxon>Eukaryota</taxon>
        <taxon>Fungi</taxon>
        <taxon>Fungi incertae sedis</taxon>
        <taxon>Mucoromycota</taxon>
        <taxon>Glomeromycotina</taxon>
        <taxon>Glomeromycetes</taxon>
        <taxon>Glomerales</taxon>
        <taxon>Glomeraceae</taxon>
        <taxon>Rhizophagus</taxon>
    </lineage>
</organism>
<dbReference type="EMBL" id="JEMT01024977">
    <property type="protein sequence ID" value="EXX61869.1"/>
    <property type="molecule type" value="Genomic_DNA"/>
</dbReference>
<dbReference type="OMA" id="CESKHKM"/>
<proteinExistence type="predicted"/>
<dbReference type="Proteomes" id="UP000022910">
    <property type="component" value="Unassembled WGS sequence"/>
</dbReference>
<evidence type="ECO:0000313" key="1">
    <source>
        <dbReference type="EMBL" id="EXX61869.1"/>
    </source>
</evidence>
<dbReference type="HOGENOM" id="CLU_2074431_0_0_1"/>
<evidence type="ECO:0000313" key="2">
    <source>
        <dbReference type="Proteomes" id="UP000022910"/>
    </source>
</evidence>
<dbReference type="AlphaFoldDB" id="A0A015K376"/>